<dbReference type="PANTHER" id="PTHR32089:SF112">
    <property type="entry name" value="LYSOZYME-LIKE PROTEIN-RELATED"/>
    <property type="match status" value="1"/>
</dbReference>
<dbReference type="SMART" id="SM00304">
    <property type="entry name" value="HAMP"/>
    <property type="match status" value="2"/>
</dbReference>
<keyword evidence="6" id="KW-0812">Transmembrane</keyword>
<feature type="compositionally biased region" description="Polar residues" evidence="5">
    <location>
        <begin position="1032"/>
        <end position="1041"/>
    </location>
</feature>
<dbReference type="RefSeq" id="WP_330482427.1">
    <property type="nucleotide sequence ID" value="NZ_JAZBJZ010000011.1"/>
</dbReference>
<comment type="similarity">
    <text evidence="2">Belongs to the methyl-accepting chemotaxis (MCP) protein family.</text>
</comment>
<feature type="compositionally biased region" description="Acidic residues" evidence="5">
    <location>
        <begin position="1788"/>
        <end position="1798"/>
    </location>
</feature>
<keyword evidence="6" id="KW-1133">Transmembrane helix</keyword>
<evidence type="ECO:0008006" key="11">
    <source>
        <dbReference type="Google" id="ProtNLM"/>
    </source>
</evidence>
<evidence type="ECO:0000313" key="9">
    <source>
        <dbReference type="EMBL" id="MEE3716003.1"/>
    </source>
</evidence>
<evidence type="ECO:0000259" key="7">
    <source>
        <dbReference type="PROSITE" id="PS50111"/>
    </source>
</evidence>
<feature type="compositionally biased region" description="Polar residues" evidence="5">
    <location>
        <begin position="1906"/>
        <end position="1920"/>
    </location>
</feature>
<dbReference type="CDD" id="cd18774">
    <property type="entry name" value="PDC2_HK_sensor"/>
    <property type="match status" value="1"/>
</dbReference>
<evidence type="ECO:0000256" key="3">
    <source>
        <dbReference type="PROSITE-ProRule" id="PRU00284"/>
    </source>
</evidence>
<feature type="compositionally biased region" description="Polar residues" evidence="5">
    <location>
        <begin position="1"/>
        <end position="16"/>
    </location>
</feature>
<dbReference type="SUPFAM" id="SSF58104">
    <property type="entry name" value="Methyl-accepting chemotaxis protein (MCP) signaling domain"/>
    <property type="match status" value="1"/>
</dbReference>
<accession>A0AAW9PYL8</accession>
<dbReference type="PANTHER" id="PTHR32089">
    <property type="entry name" value="METHYL-ACCEPTING CHEMOTAXIS PROTEIN MCPB"/>
    <property type="match status" value="1"/>
</dbReference>
<feature type="domain" description="HAMP" evidence="8">
    <location>
        <begin position="448"/>
        <end position="493"/>
    </location>
</feature>
<reference evidence="9" key="1">
    <citation type="submission" date="2024-01" db="EMBL/GenBank/DDBJ databases">
        <title>Bank of Algae and Cyanobacteria of the Azores (BACA) strain genomes.</title>
        <authorList>
            <person name="Luz R."/>
            <person name="Cordeiro R."/>
            <person name="Fonseca A."/>
            <person name="Goncalves V."/>
        </authorList>
    </citation>
    <scope>NUCLEOTIDE SEQUENCE</scope>
    <source>
        <strain evidence="9">BACA0141</strain>
    </source>
</reference>
<keyword evidence="4" id="KW-0175">Coiled coil</keyword>
<evidence type="ECO:0000256" key="1">
    <source>
        <dbReference type="ARBA" id="ARBA00023224"/>
    </source>
</evidence>
<feature type="region of interest" description="Disordered" evidence="5">
    <location>
        <begin position="1895"/>
        <end position="1925"/>
    </location>
</feature>
<protein>
    <recommendedName>
        <fullName evidence="11">Methyl-accepting chemotaxis protein</fullName>
    </recommendedName>
</protein>
<comment type="caution">
    <text evidence="9">The sequence shown here is derived from an EMBL/GenBank/DDBJ whole genome shotgun (WGS) entry which is preliminary data.</text>
</comment>
<gene>
    <name evidence="9" type="ORF">V2H45_04490</name>
</gene>
<evidence type="ECO:0000313" key="10">
    <source>
        <dbReference type="Proteomes" id="UP001333818"/>
    </source>
</evidence>
<evidence type="ECO:0000256" key="2">
    <source>
        <dbReference type="ARBA" id="ARBA00029447"/>
    </source>
</evidence>
<feature type="coiled-coil region" evidence="4">
    <location>
        <begin position="1211"/>
        <end position="1238"/>
    </location>
</feature>
<feature type="region of interest" description="Disordered" evidence="5">
    <location>
        <begin position="1782"/>
        <end position="1803"/>
    </location>
</feature>
<feature type="compositionally biased region" description="Polar residues" evidence="5">
    <location>
        <begin position="27"/>
        <end position="37"/>
    </location>
</feature>
<feature type="domain" description="Methyl-accepting transducer" evidence="7">
    <location>
        <begin position="498"/>
        <end position="743"/>
    </location>
</feature>
<feature type="transmembrane region" description="Helical" evidence="6">
    <location>
        <begin position="44"/>
        <end position="64"/>
    </location>
</feature>
<evidence type="ECO:0000256" key="5">
    <source>
        <dbReference type="SAM" id="MobiDB-lite"/>
    </source>
</evidence>
<sequence>MALTTNQPAQPESSKLSGKKRKKAIEQSPTKQKRPSSGTIGVKLLVLVLGSTILGLGASGYLYYQELTKSAQQQIEKNLGLQVSDIDGKLAPVQQSALDLAASVKALHAMGIKDAEIYKKMVFEHFKRLNVAIALGIGQTSNALVTDRKWYYPSFYRELPNAKVDLKTVQRLPAPNADAIYADLFEADNYPDKKYWRESTASEESLWLEPYETSNGTIVTAYVAPLYSDTKKLLGVARADASVASLTEKMGGNVLGNAGNFIVLSRTGSLLSYPPEPNKAKARESYETIPELKAVWAQIQDKKSGIVQVEGKYYAFQRINRNGWLVLAVLPQSYILEQVLPIAVGTAAGVGILLTLIVILFVRSLNRRLRPIINECEKLVEEAGGELPVQKSKDEIAHLDASFKTMVAQLANHEERIKQEVTIAVLEQERLNLAKAAERESEILEGEIGALLDVVSSLEEGDLTVEAEVSDRATGLVADTLNRLRERLSHIISSVLGTAQRVADGAEDLEKLAKTVAENTVNQAQSVAEGRALTEQVALSAQNSASEVQIANQALQDVQATVATGQGAIEQLTAGITVLQKGSAQIVQRMKTLGEFVGLAEQFVQDQSQIASLTQVLAINATLVAARAAEQKDPKQFTSVAREFEAIAGQVNDLATQTNDGLTVLRQRTSQIQSVVSAVDAEVQNLGGLVAGFTSGVEQSQLAFNSVQNTTTEVVEVGQRVTESSLEIAVASDSTAKYMSEIATLAQRTADLTANAREQAEQMGDLAQSLLEGIRFFQLPDMMQPSSDREPLALNLDASSTSPDTFPDTLVAFQAKPELESEPSVELKLETELQPDEVAIAQQDADADFSPNALLEDRSQTVPLVPVAIAATGLLTVDDTTTPQIAEPNLNEYAIGQELVSVTDETDELISSELLQGQVSSGLDSDVELSVELGVELDVDSAISLDTIPEINLETPLESNHLEIAATSDAKDVTESDAFLADISTDRLQQQHADHATPEDSAPKRNALEDDFRGFNLLKPIVLSRPLESKAPKNTSKSAPKSESVEPSPLTSKVSGDSVPAIDTLELNAQETSISGLEVSEPETLSDVLKDRTTTESFNLIDTAADVSEQELDGEQEIEIDASYLDAMADLAIDERFDAMMIDLDLEATETPLDIPQSPQSIDFTDDTPTDILSSIKPDDPRLNLANALVPNISLDADSEQMANLSFDTPDLEVEALVETLANDLEEAQAENKFESASDFADDVIGLNLEDEIFPLSPDLDLYTLDTPNFDGETSMGTVVNGLEIVGADEVGADESDNIFQRFSSHTDPLASTLSLDDETLPDPVHDRLAFQKELDDSMALLREIESDFNAPVSNHDSSAPNFDESSDRFLSEASGNGDITDLPSDLLGYDFAVPEQVLAIDDIQEPEIQEPEIQESELDQTFTNILSDDLTSSDDIASDNLDRETPESFSAGISMPQPPTSDAASFDGLKSFSDFSEDIDFNDLPMTGFDDLDEPTLGMPTDPIPVVYLDPSFSFEKEEETSNDDEFNDLLDLNFDEVGEITLDGSNLIEQKDEPELESESEPAQFAGAEPDDGDSAVFFATAAEEILDISGDVSSDGSIDDFSAFNVQLDDEFDSGLEGEVVSGFSDESADPLLEVQADPEVSTELIVDLTEAHGQASDVDRTFIAPSLEDLAQETSEIFYAADVSIQQTSDPTSSSFDGLKSFSDFGEDIDFNDIPMMGFGDLDDEPTLGMPTAPIPVAYLDPSFSFEKEEETSNDDEFNDLLDLNFDEVTEITLDGSNLIEQKEEPEIESGGSEEGDRADLVTTASDELSDTSLDVSMDDFSVFNVQLDDSFGLDLGDAVTSETGDESADLSEFQTVPEVSVEFSFDSVFDSVESDIQEPDDQELDMSQPFTGTPYGDSDQDTSGFFSATMPTSKEPTPPISTFDGLRSFSSFDEDVDFNDFPVVELDDIPDLTLGAPTAPIPVAYLDPNFSFDQDEEVPNDDEFKDLLDLNFDEVTEITLDGSNLIEQKDEPAIASVSDNRDSEVENGEDAALEHLLDSSDDTSTTLQSDRELTDELTAELGIEMTFEVGQEPTLVPELEANTEQFAEESINNFQGLEPIQPLGENLYENSDQDTSGFFAIPMPSIKPKVDSMTSFASLSNFDDEEVDMDALPLFDLDQIDEPAFGAPSAQIPTASYKESDFRVNTLGTNVFSHDVFEDTFNEPLDGNFDDVFDVNLGDSNAIAKETDPKPAPKQAPKQSPSP</sequence>
<feature type="compositionally biased region" description="Polar residues" evidence="5">
    <location>
        <begin position="1352"/>
        <end position="1361"/>
    </location>
</feature>
<dbReference type="Gene3D" id="6.10.340.10">
    <property type="match status" value="1"/>
</dbReference>
<feature type="region of interest" description="Disordered" evidence="5">
    <location>
        <begin position="1028"/>
        <end position="1058"/>
    </location>
</feature>
<dbReference type="Gene3D" id="1.10.287.950">
    <property type="entry name" value="Methyl-accepting chemotaxis protein"/>
    <property type="match status" value="1"/>
</dbReference>
<feature type="compositionally biased region" description="Basic and acidic residues" evidence="5">
    <location>
        <begin position="992"/>
        <end position="1006"/>
    </location>
</feature>
<proteinExistence type="inferred from homology"/>
<name>A0AAW9PYL8_9CYAN</name>
<dbReference type="Proteomes" id="UP001333818">
    <property type="component" value="Unassembled WGS sequence"/>
</dbReference>
<organism evidence="9 10">
    <name type="scientific">Tumidithrix elongata BACA0141</name>
    <dbReference type="NCBI Taxonomy" id="2716417"/>
    <lineage>
        <taxon>Bacteria</taxon>
        <taxon>Bacillati</taxon>
        <taxon>Cyanobacteriota</taxon>
        <taxon>Cyanophyceae</taxon>
        <taxon>Pseudanabaenales</taxon>
        <taxon>Pseudanabaenaceae</taxon>
        <taxon>Tumidithrix</taxon>
        <taxon>Tumidithrix elongata</taxon>
    </lineage>
</organism>
<dbReference type="PROSITE" id="PS50885">
    <property type="entry name" value="HAMP"/>
    <property type="match status" value="1"/>
</dbReference>
<evidence type="ECO:0000256" key="6">
    <source>
        <dbReference type="SAM" id="Phobius"/>
    </source>
</evidence>
<dbReference type="Gene3D" id="3.30.450.20">
    <property type="entry name" value="PAS domain"/>
    <property type="match status" value="1"/>
</dbReference>
<feature type="compositionally biased region" description="Pro residues" evidence="5">
    <location>
        <begin position="2237"/>
        <end position="2248"/>
    </location>
</feature>
<keyword evidence="6" id="KW-0472">Membrane</keyword>
<feature type="region of interest" description="Disordered" evidence="5">
    <location>
        <begin position="987"/>
        <end position="1006"/>
    </location>
</feature>
<dbReference type="GO" id="GO:0007165">
    <property type="term" value="P:signal transduction"/>
    <property type="evidence" value="ECO:0007669"/>
    <property type="project" value="UniProtKB-KW"/>
</dbReference>
<feature type="transmembrane region" description="Helical" evidence="6">
    <location>
        <begin position="339"/>
        <end position="362"/>
    </location>
</feature>
<feature type="region of interest" description="Disordered" evidence="5">
    <location>
        <begin position="1"/>
        <end position="37"/>
    </location>
</feature>
<evidence type="ECO:0000256" key="4">
    <source>
        <dbReference type="SAM" id="Coils"/>
    </source>
</evidence>
<keyword evidence="10" id="KW-1185">Reference proteome</keyword>
<feature type="region of interest" description="Disordered" evidence="5">
    <location>
        <begin position="1351"/>
        <end position="1378"/>
    </location>
</feature>
<dbReference type="InterPro" id="IPR003660">
    <property type="entry name" value="HAMP_dom"/>
</dbReference>
<dbReference type="InterPro" id="IPR004089">
    <property type="entry name" value="MCPsignal_dom"/>
</dbReference>
<dbReference type="GO" id="GO:0016020">
    <property type="term" value="C:membrane"/>
    <property type="evidence" value="ECO:0007669"/>
    <property type="project" value="InterPro"/>
</dbReference>
<feature type="region of interest" description="Disordered" evidence="5">
    <location>
        <begin position="2225"/>
        <end position="2248"/>
    </location>
</feature>
<dbReference type="PROSITE" id="PS50111">
    <property type="entry name" value="CHEMOTAXIS_TRANSDUC_2"/>
    <property type="match status" value="1"/>
</dbReference>
<dbReference type="EMBL" id="JAZBJZ010000011">
    <property type="protein sequence ID" value="MEE3716003.1"/>
    <property type="molecule type" value="Genomic_DNA"/>
</dbReference>
<feature type="region of interest" description="Disordered" evidence="5">
    <location>
        <begin position="1443"/>
        <end position="1465"/>
    </location>
</feature>
<keyword evidence="1 3" id="KW-0807">Transducer</keyword>
<evidence type="ECO:0000259" key="8">
    <source>
        <dbReference type="PROSITE" id="PS50885"/>
    </source>
</evidence>